<evidence type="ECO:0000313" key="1">
    <source>
        <dbReference type="EMBL" id="ETI67750.1"/>
    </source>
</evidence>
<keyword evidence="2" id="KW-1185">Reference proteome</keyword>
<dbReference type="AlphaFoldDB" id="A0AB94IL53"/>
<dbReference type="RefSeq" id="WP_024029363.1">
    <property type="nucleotide sequence ID" value="NZ_ALAN01000086.1"/>
</dbReference>
<organism evidence="1 2">
    <name type="scientific">Neobacillus vireti LMG 21834</name>
    <dbReference type="NCBI Taxonomy" id="1131730"/>
    <lineage>
        <taxon>Bacteria</taxon>
        <taxon>Bacillati</taxon>
        <taxon>Bacillota</taxon>
        <taxon>Bacilli</taxon>
        <taxon>Bacillales</taxon>
        <taxon>Bacillaceae</taxon>
        <taxon>Neobacillus</taxon>
    </lineage>
</organism>
<dbReference type="Proteomes" id="UP000018877">
    <property type="component" value="Unassembled WGS sequence"/>
</dbReference>
<protein>
    <submittedName>
        <fullName evidence="1">Uncharacterized protein</fullName>
    </submittedName>
</protein>
<name>A0AB94IL53_9BACI</name>
<accession>A0AB94IL53</accession>
<dbReference type="EMBL" id="ALAN01000086">
    <property type="protein sequence ID" value="ETI67750.1"/>
    <property type="molecule type" value="Genomic_DNA"/>
</dbReference>
<proteinExistence type="predicted"/>
<gene>
    <name evidence="1" type="ORF">BAVI_15922</name>
</gene>
<comment type="caution">
    <text evidence="1">The sequence shown here is derived from an EMBL/GenBank/DDBJ whole genome shotgun (WGS) entry which is preliminary data.</text>
</comment>
<sequence>MINQLQYEAQSKHYFRDFEILYYDQEIIFGILGKQDYWFSKDIDVINADGDTYGRISWRYKKKPYPFQKGWKNIHNLKNEFNISNAKPTNDLMEILFELNQFIKKEL</sequence>
<reference evidence="1 2" key="1">
    <citation type="journal article" date="2014" name="Environ. Microbiol.">
        <title>The nitrate-ammonifying and nosZ-carrying bacterium Bacillus vireti is a potent source and sink for nitric and nitrous oxide under high nitrate conditions.</title>
        <authorList>
            <person name="Mania D."/>
            <person name="Heylen K."/>
            <person name="van Spanning R.J."/>
            <person name="Frostegard A."/>
        </authorList>
    </citation>
    <scope>NUCLEOTIDE SEQUENCE [LARGE SCALE GENOMIC DNA]</scope>
    <source>
        <strain evidence="1 2">LMG 21834</strain>
    </source>
</reference>
<evidence type="ECO:0000313" key="2">
    <source>
        <dbReference type="Proteomes" id="UP000018877"/>
    </source>
</evidence>